<accession>V6DJ74</accession>
<dbReference type="PRINTS" id="PR01415">
    <property type="entry name" value="ANKYRIN"/>
</dbReference>
<keyword evidence="5" id="KW-1185">Reference proteome</keyword>
<dbReference type="PROSITE" id="PS50088">
    <property type="entry name" value="ANK_REPEAT"/>
    <property type="match status" value="5"/>
</dbReference>
<keyword evidence="2 3" id="KW-0040">ANK repeat</keyword>
<dbReference type="PANTHER" id="PTHR24189">
    <property type="entry name" value="MYOTROPHIN"/>
    <property type="match status" value="1"/>
</dbReference>
<feature type="repeat" description="ANK" evidence="3">
    <location>
        <begin position="456"/>
        <end position="488"/>
    </location>
</feature>
<dbReference type="eggNOG" id="COG0666">
    <property type="taxonomic scope" value="Bacteria"/>
</dbReference>
<dbReference type="HOGENOM" id="CLU_606469_0_0_7"/>
<dbReference type="InterPro" id="IPR002110">
    <property type="entry name" value="Ankyrin_rpt"/>
</dbReference>
<dbReference type="Gene3D" id="1.25.40.20">
    <property type="entry name" value="Ankyrin repeat-containing domain"/>
    <property type="match status" value="3"/>
</dbReference>
<dbReference type="InterPro" id="IPR050745">
    <property type="entry name" value="Multifunctional_regulatory"/>
</dbReference>
<dbReference type="KEGG" id="dpb:BABL1_gene_455"/>
<evidence type="ECO:0000256" key="3">
    <source>
        <dbReference type="PROSITE-ProRule" id="PRU00023"/>
    </source>
</evidence>
<dbReference type="InterPro" id="IPR036770">
    <property type="entry name" value="Ankyrin_rpt-contain_sf"/>
</dbReference>
<dbReference type="AlphaFoldDB" id="V6DJ74"/>
<dbReference type="OrthoDB" id="9772065at2"/>
<feature type="repeat" description="ANK" evidence="3">
    <location>
        <begin position="219"/>
        <end position="251"/>
    </location>
</feature>
<feature type="repeat" description="ANK" evidence="3">
    <location>
        <begin position="337"/>
        <end position="369"/>
    </location>
</feature>
<dbReference type="Pfam" id="PF12796">
    <property type="entry name" value="Ank_2"/>
    <property type="match status" value="3"/>
</dbReference>
<dbReference type="EMBL" id="HG793133">
    <property type="protein sequence ID" value="CDK30561.1"/>
    <property type="molecule type" value="Genomic_DNA"/>
</dbReference>
<proteinExistence type="predicted"/>
<name>V6DJ74_9BACT</name>
<dbReference type="Proteomes" id="UP000018769">
    <property type="component" value="Chromosome I"/>
</dbReference>
<dbReference type="SUPFAM" id="SSF48403">
    <property type="entry name" value="Ankyrin repeat"/>
    <property type="match status" value="1"/>
</dbReference>
<dbReference type="SMART" id="SM00248">
    <property type="entry name" value="ANK"/>
    <property type="match status" value="7"/>
</dbReference>
<feature type="repeat" description="ANK" evidence="3">
    <location>
        <begin position="423"/>
        <end position="455"/>
    </location>
</feature>
<evidence type="ECO:0000256" key="2">
    <source>
        <dbReference type="ARBA" id="ARBA00023043"/>
    </source>
</evidence>
<gene>
    <name evidence="4" type="ORF">BABL1_gene_455</name>
</gene>
<evidence type="ECO:0000256" key="1">
    <source>
        <dbReference type="ARBA" id="ARBA00022737"/>
    </source>
</evidence>
<dbReference type="GO" id="GO:0005737">
    <property type="term" value="C:cytoplasm"/>
    <property type="evidence" value="ECO:0007669"/>
    <property type="project" value="TreeGrafter"/>
</dbReference>
<dbReference type="RefSeq" id="WP_023791882.1">
    <property type="nucleotide sequence ID" value="NC_023003.1"/>
</dbReference>
<dbReference type="STRING" id="673862.BABL1_gene_455"/>
<reference evidence="4 5" key="1">
    <citation type="journal article" date="2015" name="Biol. Direct">
        <title>Babela massiliensis, a representative of a widespread bacterial phylum with unusual adaptations to parasitism in amoebae.</title>
        <authorList>
            <person name="Pagnier I."/>
            <person name="Yutin N."/>
            <person name="Croce O."/>
            <person name="Makarova K.S."/>
            <person name="Wolf Y.I."/>
            <person name="Benamar S."/>
            <person name="Raoult D."/>
            <person name="Koonin E.V."/>
            <person name="La Scola B."/>
        </authorList>
    </citation>
    <scope>NUCLEOTIDE SEQUENCE [LARGE SCALE GENOMIC DNA]</scope>
    <source>
        <strain evidence="5">BABL1</strain>
    </source>
</reference>
<organism evidence="4 5">
    <name type="scientific">Candidatus Babela massiliensis</name>
    <dbReference type="NCBI Taxonomy" id="673862"/>
    <lineage>
        <taxon>Bacteria</taxon>
        <taxon>Candidatus Babelota</taxon>
        <taxon>Candidatus Babeliae</taxon>
        <taxon>Candidatus Babeliales</taxon>
        <taxon>Candidatus Babeliaceae</taxon>
        <taxon>Candidatus Babela</taxon>
    </lineage>
</organism>
<feature type="repeat" description="ANK" evidence="3">
    <location>
        <begin position="370"/>
        <end position="410"/>
    </location>
</feature>
<keyword evidence="1" id="KW-0677">Repeat</keyword>
<sequence>MKNRLNQVLFIFMILFNNIVSMELSVSQNYRPLYLSIDDMPEEVLLIILLNAFESKLSDYMKYWNDIFMNFDEVLIDEYNRHINLFFVNIPLNKRCLKECIKKELENMRLICMSFNRLILYNKKYFIEIIKRLKIARFNYLKDQIKLQYAKFSVNSELYEILNLDQDLFFSDKYITSYSMLDRGDRDEKIWFYQIDKESLKKAICLILAGADIDVQNEHGRTALMLAVKEGYNKLIQILLDLGANPNDEHGNTLIFAEAQGDEDIIKTLLSYKVNCNIPDEFGNTALIRAILSISKVILKSNKKMYHQRIKLLIDSGANVNFQRSIRSCYGCQRLKIGYTPLMLAVIYGEKDIIEMLINAGADVNMQDSDGVTALYLAVKKALYSSVKNNCYEIIEMLLKSGANVDIPIQRCDFSYFSKKTNDSSTLLIESVRSKNIKIVNLLILYNANVNLQDSKGLTALMWATKKECKNIVDILLKAYADISIKDNNGYTALNLSTKDKLLKPSSCALS</sequence>
<dbReference type="PROSITE" id="PS50297">
    <property type="entry name" value="ANK_REP_REGION"/>
    <property type="match status" value="2"/>
</dbReference>
<protein>
    <submittedName>
        <fullName evidence="4">Ankyrin repeats containing protein</fullName>
    </submittedName>
</protein>
<evidence type="ECO:0000313" key="4">
    <source>
        <dbReference type="EMBL" id="CDK30561.1"/>
    </source>
</evidence>
<evidence type="ECO:0000313" key="5">
    <source>
        <dbReference type="Proteomes" id="UP000018769"/>
    </source>
</evidence>
<dbReference type="PANTHER" id="PTHR24189:SF50">
    <property type="entry name" value="ANKYRIN REPEAT AND SOCS BOX PROTEIN 2"/>
    <property type="match status" value="1"/>
</dbReference>